<dbReference type="AlphaFoldDB" id="A0AAV4AFV9"/>
<organism evidence="1 2">
    <name type="scientific">Plakobranchus ocellatus</name>
    <dbReference type="NCBI Taxonomy" id="259542"/>
    <lineage>
        <taxon>Eukaryota</taxon>
        <taxon>Metazoa</taxon>
        <taxon>Spiralia</taxon>
        <taxon>Lophotrochozoa</taxon>
        <taxon>Mollusca</taxon>
        <taxon>Gastropoda</taxon>
        <taxon>Heterobranchia</taxon>
        <taxon>Euthyneura</taxon>
        <taxon>Panpulmonata</taxon>
        <taxon>Sacoglossa</taxon>
        <taxon>Placobranchoidea</taxon>
        <taxon>Plakobranchidae</taxon>
        <taxon>Plakobranchus</taxon>
    </lineage>
</organism>
<keyword evidence="2" id="KW-1185">Reference proteome</keyword>
<gene>
    <name evidence="1" type="ORF">PoB_003306400</name>
</gene>
<accession>A0AAV4AFV9</accession>
<dbReference type="Proteomes" id="UP000735302">
    <property type="component" value="Unassembled WGS sequence"/>
</dbReference>
<sequence length="105" mass="12101">MISCRRQNIHPRAMVMLEERKNSGEQLQNFIYKTGSSPVWSSTEIRIYEITLKFVIASNAELLVFKKDQNSVILSKYYHIYGPKLEPKFAPCQHSKKGILEGGHC</sequence>
<evidence type="ECO:0000313" key="2">
    <source>
        <dbReference type="Proteomes" id="UP000735302"/>
    </source>
</evidence>
<name>A0AAV4AFV9_9GAST</name>
<comment type="caution">
    <text evidence="1">The sequence shown here is derived from an EMBL/GenBank/DDBJ whole genome shotgun (WGS) entry which is preliminary data.</text>
</comment>
<protein>
    <submittedName>
        <fullName evidence="1">Uncharacterized protein</fullName>
    </submittedName>
</protein>
<proteinExistence type="predicted"/>
<dbReference type="EMBL" id="BLXT01003778">
    <property type="protein sequence ID" value="GFO06559.1"/>
    <property type="molecule type" value="Genomic_DNA"/>
</dbReference>
<evidence type="ECO:0000313" key="1">
    <source>
        <dbReference type="EMBL" id="GFO06559.1"/>
    </source>
</evidence>
<reference evidence="1 2" key="1">
    <citation type="journal article" date="2021" name="Elife">
        <title>Chloroplast acquisition without the gene transfer in kleptoplastic sea slugs, Plakobranchus ocellatus.</title>
        <authorList>
            <person name="Maeda T."/>
            <person name="Takahashi S."/>
            <person name="Yoshida T."/>
            <person name="Shimamura S."/>
            <person name="Takaki Y."/>
            <person name="Nagai Y."/>
            <person name="Toyoda A."/>
            <person name="Suzuki Y."/>
            <person name="Arimoto A."/>
            <person name="Ishii H."/>
            <person name="Satoh N."/>
            <person name="Nishiyama T."/>
            <person name="Hasebe M."/>
            <person name="Maruyama T."/>
            <person name="Minagawa J."/>
            <person name="Obokata J."/>
            <person name="Shigenobu S."/>
        </authorList>
    </citation>
    <scope>NUCLEOTIDE SEQUENCE [LARGE SCALE GENOMIC DNA]</scope>
</reference>